<proteinExistence type="predicted"/>
<keyword evidence="1" id="KW-0812">Transmembrane</keyword>
<name>B5CWM3_PHOPM</name>
<keyword evidence="1" id="KW-0472">Membrane</keyword>
<dbReference type="Proteomes" id="UP000003452">
    <property type="component" value="Unassembled WGS sequence"/>
</dbReference>
<accession>B5CWM3</accession>
<dbReference type="AlphaFoldDB" id="B5CWM3"/>
<comment type="caution">
    <text evidence="2">The sequence shown here is derived from an EMBL/GenBank/DDBJ whole genome shotgun (WGS) entry which is preliminary data.</text>
</comment>
<evidence type="ECO:0000313" key="3">
    <source>
        <dbReference type="Proteomes" id="UP000003452"/>
    </source>
</evidence>
<feature type="transmembrane region" description="Helical" evidence="1">
    <location>
        <begin position="20"/>
        <end position="44"/>
    </location>
</feature>
<evidence type="ECO:0000313" key="2">
    <source>
        <dbReference type="EMBL" id="EDY96670.1"/>
    </source>
</evidence>
<dbReference type="HOGENOM" id="CLU_3022471_0_0_10"/>
<dbReference type="EMBL" id="ABQC02000012">
    <property type="protein sequence ID" value="EDY96670.1"/>
    <property type="molecule type" value="Genomic_DNA"/>
</dbReference>
<protein>
    <submittedName>
        <fullName evidence="2">Uncharacterized protein</fullName>
    </submittedName>
</protein>
<reference evidence="2 3" key="2">
    <citation type="submission" date="2008-08" db="EMBL/GenBank/DDBJ databases">
        <authorList>
            <person name="Fulton L."/>
            <person name="Clifton S."/>
            <person name="Fulton B."/>
            <person name="Xu J."/>
            <person name="Minx P."/>
            <person name="Pepin K.H."/>
            <person name="Johnson M."/>
            <person name="Thiruvilangam P."/>
            <person name="Bhonagiri V."/>
            <person name="Nash W.E."/>
            <person name="Mardis E.R."/>
            <person name="Wilson R.K."/>
        </authorList>
    </citation>
    <scope>NUCLEOTIDE SEQUENCE [LARGE SCALE GENOMIC DNA]</scope>
    <source>
        <strain evidence="3">DSM 17135 / JCM 12973 / M2</strain>
    </source>
</reference>
<gene>
    <name evidence="2" type="ORF">BACPLE_01113</name>
</gene>
<organism evidence="2 3">
    <name type="scientific">Phocaeicola plebeius (strain DSM 17135 / JCM 12973 / CCUG 54634 / M2)</name>
    <name type="common">Bacteroides plebeius</name>
    <dbReference type="NCBI Taxonomy" id="484018"/>
    <lineage>
        <taxon>Bacteria</taxon>
        <taxon>Pseudomonadati</taxon>
        <taxon>Bacteroidota</taxon>
        <taxon>Bacteroidia</taxon>
        <taxon>Bacteroidales</taxon>
        <taxon>Bacteroidaceae</taxon>
        <taxon>Phocaeicola</taxon>
    </lineage>
</organism>
<keyword evidence="1" id="KW-1133">Transmembrane helix</keyword>
<reference evidence="2 3" key="1">
    <citation type="submission" date="2008-08" db="EMBL/GenBank/DDBJ databases">
        <title>Draft genome sequence of Bacteroides plebeius (DSM 17135).</title>
        <authorList>
            <person name="Sudarsanam P."/>
            <person name="Ley R."/>
            <person name="Guruge J."/>
            <person name="Turnbaugh P.J."/>
            <person name="Mahowald M."/>
            <person name="Liep D."/>
            <person name="Gordon J."/>
        </authorList>
    </citation>
    <scope>NUCLEOTIDE SEQUENCE [LARGE SCALE GENOMIC DNA]</scope>
    <source>
        <strain evidence="3">DSM 17135 / JCM 12973 / M2</strain>
    </source>
</reference>
<evidence type="ECO:0000256" key="1">
    <source>
        <dbReference type="SAM" id="Phobius"/>
    </source>
</evidence>
<sequence>MIFKKSYSFLSSFLDICYLYNHYVVFLWIISICFILFSCTYLLYRENDRKIKCKD</sequence>